<dbReference type="Pfam" id="PF03466">
    <property type="entry name" value="LysR_substrate"/>
    <property type="match status" value="1"/>
</dbReference>
<reference evidence="8 9" key="1">
    <citation type="submission" date="2020-08" db="EMBL/GenBank/DDBJ databases">
        <title>Genomic Encyclopedia of Type Strains, Phase IV (KMG-IV): sequencing the most valuable type-strain genomes for metagenomic binning, comparative biology and taxonomic classification.</title>
        <authorList>
            <person name="Goeker M."/>
        </authorList>
    </citation>
    <scope>NUCLEOTIDE SEQUENCE [LARGE SCALE GENOMIC DNA]</scope>
    <source>
        <strain evidence="8 9">DSM 103733</strain>
    </source>
</reference>
<evidence type="ECO:0000256" key="4">
    <source>
        <dbReference type="ARBA" id="ARBA00023163"/>
    </source>
</evidence>
<evidence type="ECO:0000256" key="5">
    <source>
        <dbReference type="SAM" id="Coils"/>
    </source>
</evidence>
<evidence type="ECO:0000256" key="1">
    <source>
        <dbReference type="ARBA" id="ARBA00009437"/>
    </source>
</evidence>
<evidence type="ECO:0000259" key="7">
    <source>
        <dbReference type="PROSITE" id="PS50931"/>
    </source>
</evidence>
<keyword evidence="2" id="KW-0805">Transcription regulation</keyword>
<name>A0A841JT51_9BACT</name>
<dbReference type="FunFam" id="1.10.10.10:FF:000001">
    <property type="entry name" value="LysR family transcriptional regulator"/>
    <property type="match status" value="1"/>
</dbReference>
<dbReference type="GO" id="GO:0003700">
    <property type="term" value="F:DNA-binding transcription factor activity"/>
    <property type="evidence" value="ECO:0007669"/>
    <property type="project" value="InterPro"/>
</dbReference>
<dbReference type="PRINTS" id="PR00039">
    <property type="entry name" value="HTHLYSR"/>
</dbReference>
<evidence type="ECO:0000256" key="6">
    <source>
        <dbReference type="SAM" id="Phobius"/>
    </source>
</evidence>
<evidence type="ECO:0000313" key="8">
    <source>
        <dbReference type="EMBL" id="MBB6144506.1"/>
    </source>
</evidence>
<evidence type="ECO:0000313" key="9">
    <source>
        <dbReference type="Proteomes" id="UP000538666"/>
    </source>
</evidence>
<dbReference type="SUPFAM" id="SSF46785">
    <property type="entry name" value="Winged helix' DNA-binding domain"/>
    <property type="match status" value="1"/>
</dbReference>
<gene>
    <name evidence="8" type="ORF">HNQ77_002458</name>
</gene>
<protein>
    <submittedName>
        <fullName evidence="8">DNA-binding transcriptional LysR family regulator</fullName>
    </submittedName>
</protein>
<keyword evidence="6" id="KW-0472">Membrane</keyword>
<dbReference type="InterPro" id="IPR036388">
    <property type="entry name" value="WH-like_DNA-bd_sf"/>
</dbReference>
<dbReference type="PANTHER" id="PTHR30346:SF0">
    <property type="entry name" value="HCA OPERON TRANSCRIPTIONAL ACTIVATOR HCAR"/>
    <property type="match status" value="1"/>
</dbReference>
<organism evidence="8 9">
    <name type="scientific">Silvibacterium bohemicum</name>
    <dbReference type="NCBI Taxonomy" id="1577686"/>
    <lineage>
        <taxon>Bacteria</taxon>
        <taxon>Pseudomonadati</taxon>
        <taxon>Acidobacteriota</taxon>
        <taxon>Terriglobia</taxon>
        <taxon>Terriglobales</taxon>
        <taxon>Acidobacteriaceae</taxon>
        <taxon>Silvibacterium</taxon>
    </lineage>
</organism>
<dbReference type="EMBL" id="JACHEK010000004">
    <property type="protein sequence ID" value="MBB6144506.1"/>
    <property type="molecule type" value="Genomic_DNA"/>
</dbReference>
<comment type="similarity">
    <text evidence="1">Belongs to the LysR transcriptional regulatory family.</text>
</comment>
<dbReference type="InterPro" id="IPR036390">
    <property type="entry name" value="WH_DNA-bd_sf"/>
</dbReference>
<keyword evidence="3 8" id="KW-0238">DNA-binding</keyword>
<proteinExistence type="inferred from homology"/>
<dbReference type="PANTHER" id="PTHR30346">
    <property type="entry name" value="TRANSCRIPTIONAL DUAL REGULATOR HCAR-RELATED"/>
    <property type="match status" value="1"/>
</dbReference>
<dbReference type="PROSITE" id="PS50931">
    <property type="entry name" value="HTH_LYSR"/>
    <property type="match status" value="1"/>
</dbReference>
<keyword evidence="6" id="KW-1133">Transmembrane helix</keyword>
<feature type="transmembrane region" description="Helical" evidence="6">
    <location>
        <begin position="226"/>
        <end position="250"/>
    </location>
</feature>
<keyword evidence="9" id="KW-1185">Reference proteome</keyword>
<sequence>MIENRHLRYFSVLARTLHMTRAAEKLYLAQPALSQNIQQLEEELGTILIQRTGRKLSLTAAGQVFLHEAENSLRQFELAKLAAQRAGRGELGHISVGFNSTAGIQLIPEIVKTFRTRYPDVDIRMREMGMDAQLAALRSGEIDVAITYALPDEEFCTRQLPPEPLLIALNSHHPMADREVISLGELTDDVLIVPARYVAATLSNAILALCENAGFTPRYIQEITTWPSALGLVAFGYGVLLIPATASILARPGVVMRRLTDAHSEVGLLLLWKRGDISSVVERFLALF</sequence>
<dbReference type="GO" id="GO:0003677">
    <property type="term" value="F:DNA binding"/>
    <property type="evidence" value="ECO:0007669"/>
    <property type="project" value="UniProtKB-KW"/>
</dbReference>
<dbReference type="AlphaFoldDB" id="A0A841JT51"/>
<keyword evidence="5" id="KW-0175">Coiled coil</keyword>
<comment type="caution">
    <text evidence="8">The sequence shown here is derived from an EMBL/GenBank/DDBJ whole genome shotgun (WGS) entry which is preliminary data.</text>
</comment>
<dbReference type="Gene3D" id="3.40.190.10">
    <property type="entry name" value="Periplasmic binding protein-like II"/>
    <property type="match status" value="2"/>
</dbReference>
<dbReference type="GO" id="GO:0032993">
    <property type="term" value="C:protein-DNA complex"/>
    <property type="evidence" value="ECO:0007669"/>
    <property type="project" value="TreeGrafter"/>
</dbReference>
<dbReference type="InterPro" id="IPR000847">
    <property type="entry name" value="LysR_HTH_N"/>
</dbReference>
<dbReference type="RefSeq" id="WP_082125379.1">
    <property type="nucleotide sequence ID" value="NZ_JACHEK010000004.1"/>
</dbReference>
<dbReference type="OrthoDB" id="9803735at2"/>
<evidence type="ECO:0000256" key="3">
    <source>
        <dbReference type="ARBA" id="ARBA00023125"/>
    </source>
</evidence>
<dbReference type="Gene3D" id="1.10.10.10">
    <property type="entry name" value="Winged helix-like DNA-binding domain superfamily/Winged helix DNA-binding domain"/>
    <property type="match status" value="1"/>
</dbReference>
<keyword evidence="4" id="KW-0804">Transcription</keyword>
<dbReference type="Pfam" id="PF00126">
    <property type="entry name" value="HTH_1"/>
    <property type="match status" value="1"/>
</dbReference>
<keyword evidence="6" id="KW-0812">Transmembrane</keyword>
<feature type="domain" description="HTH lysR-type" evidence="7">
    <location>
        <begin position="2"/>
        <end position="59"/>
    </location>
</feature>
<dbReference type="SUPFAM" id="SSF53850">
    <property type="entry name" value="Periplasmic binding protein-like II"/>
    <property type="match status" value="1"/>
</dbReference>
<dbReference type="CDD" id="cd08414">
    <property type="entry name" value="PBP2_LTTR_aromatics_like"/>
    <property type="match status" value="1"/>
</dbReference>
<dbReference type="InterPro" id="IPR005119">
    <property type="entry name" value="LysR_subst-bd"/>
</dbReference>
<feature type="coiled-coil region" evidence="5">
    <location>
        <begin position="23"/>
        <end position="86"/>
    </location>
</feature>
<evidence type="ECO:0000256" key="2">
    <source>
        <dbReference type="ARBA" id="ARBA00023015"/>
    </source>
</evidence>
<dbReference type="Proteomes" id="UP000538666">
    <property type="component" value="Unassembled WGS sequence"/>
</dbReference>
<accession>A0A841JT51</accession>